<keyword evidence="5 6" id="KW-0505">Motor protein</keyword>
<feature type="region of interest" description="Actin-binding" evidence="6">
    <location>
        <begin position="600"/>
        <end position="622"/>
    </location>
</feature>
<feature type="compositionally biased region" description="Basic and acidic residues" evidence="8">
    <location>
        <begin position="1"/>
        <end position="23"/>
    </location>
</feature>
<dbReference type="GO" id="GO:0051015">
    <property type="term" value="F:actin filament binding"/>
    <property type="evidence" value="ECO:0007669"/>
    <property type="project" value="TreeGrafter"/>
</dbReference>
<keyword evidence="11" id="KW-1185">Reference proteome</keyword>
<dbReference type="GeneTree" id="ENSGT00940000158067"/>
<evidence type="ECO:0000256" key="8">
    <source>
        <dbReference type="SAM" id="MobiDB-lite"/>
    </source>
</evidence>
<feature type="coiled-coil region" evidence="7">
    <location>
        <begin position="895"/>
        <end position="950"/>
    </location>
</feature>
<evidence type="ECO:0000256" key="4">
    <source>
        <dbReference type="ARBA" id="ARBA00023123"/>
    </source>
</evidence>
<dbReference type="PRINTS" id="PR00193">
    <property type="entry name" value="MYOSINHEAVY"/>
</dbReference>
<evidence type="ECO:0000256" key="3">
    <source>
        <dbReference type="ARBA" id="ARBA00023054"/>
    </source>
</evidence>
<dbReference type="Proteomes" id="UP000314982">
    <property type="component" value="Unassembled WGS sequence"/>
</dbReference>
<evidence type="ECO:0000256" key="7">
    <source>
        <dbReference type="SAM" id="Coils"/>
    </source>
</evidence>
<comment type="caution">
    <text evidence="6">Lacks conserved residue(s) required for the propagation of feature annotation.</text>
</comment>
<evidence type="ECO:0000256" key="2">
    <source>
        <dbReference type="ARBA" id="ARBA00022840"/>
    </source>
</evidence>
<dbReference type="Pfam" id="PF00063">
    <property type="entry name" value="Myosin_head"/>
    <property type="match status" value="2"/>
</dbReference>
<organism evidence="10 11">
    <name type="scientific">Hucho hucho</name>
    <name type="common">huchen</name>
    <dbReference type="NCBI Taxonomy" id="62062"/>
    <lineage>
        <taxon>Eukaryota</taxon>
        <taxon>Metazoa</taxon>
        <taxon>Chordata</taxon>
        <taxon>Craniata</taxon>
        <taxon>Vertebrata</taxon>
        <taxon>Euteleostomi</taxon>
        <taxon>Actinopterygii</taxon>
        <taxon>Neopterygii</taxon>
        <taxon>Teleostei</taxon>
        <taxon>Protacanthopterygii</taxon>
        <taxon>Salmoniformes</taxon>
        <taxon>Salmonidae</taxon>
        <taxon>Salmoninae</taxon>
        <taxon>Hucho</taxon>
    </lineage>
</organism>
<dbReference type="Gene3D" id="1.20.58.530">
    <property type="match status" value="1"/>
</dbReference>
<feature type="coiled-coil region" evidence="7">
    <location>
        <begin position="798"/>
        <end position="832"/>
    </location>
</feature>
<reference evidence="11" key="1">
    <citation type="submission" date="2018-06" db="EMBL/GenBank/DDBJ databases">
        <title>Genome assembly of Danube salmon.</title>
        <authorList>
            <person name="Macqueen D.J."/>
            <person name="Gundappa M.K."/>
        </authorList>
    </citation>
    <scope>NUCLEOTIDE SEQUENCE [LARGE SCALE GENOMIC DNA]</scope>
</reference>
<protein>
    <recommendedName>
        <fullName evidence="9">Myosin motor domain-containing protein</fullName>
    </recommendedName>
</protein>
<dbReference type="PROSITE" id="PS50096">
    <property type="entry name" value="IQ"/>
    <property type="match status" value="1"/>
</dbReference>
<reference evidence="10" key="3">
    <citation type="submission" date="2025-09" db="UniProtKB">
        <authorList>
            <consortium name="Ensembl"/>
        </authorList>
    </citation>
    <scope>IDENTIFICATION</scope>
</reference>
<keyword evidence="4 6" id="KW-0518">Myosin</keyword>
<keyword evidence="1 6" id="KW-0547">Nucleotide-binding</keyword>
<dbReference type="PANTHER" id="PTHR45615">
    <property type="entry name" value="MYOSIN HEAVY CHAIN, NON-MUSCLE"/>
    <property type="match status" value="1"/>
</dbReference>
<dbReference type="GO" id="GO:0003774">
    <property type="term" value="F:cytoskeletal motor activity"/>
    <property type="evidence" value="ECO:0007669"/>
    <property type="project" value="UniProtKB-UniRule"/>
</dbReference>
<feature type="coiled-coil region" evidence="7">
    <location>
        <begin position="1184"/>
        <end position="1253"/>
    </location>
</feature>
<dbReference type="GO" id="GO:0016460">
    <property type="term" value="C:myosin II complex"/>
    <property type="evidence" value="ECO:0007669"/>
    <property type="project" value="TreeGrafter"/>
</dbReference>
<evidence type="ECO:0000256" key="5">
    <source>
        <dbReference type="ARBA" id="ARBA00023175"/>
    </source>
</evidence>
<feature type="domain" description="Myosin motor" evidence="9">
    <location>
        <begin position="597"/>
        <end position="727"/>
    </location>
</feature>
<dbReference type="GO" id="GO:0005737">
    <property type="term" value="C:cytoplasm"/>
    <property type="evidence" value="ECO:0007669"/>
    <property type="project" value="TreeGrafter"/>
</dbReference>
<dbReference type="PROSITE" id="PS51456">
    <property type="entry name" value="MYOSIN_MOTOR"/>
    <property type="match status" value="2"/>
</dbReference>
<feature type="coiled-coil region" evidence="7">
    <location>
        <begin position="979"/>
        <end position="1073"/>
    </location>
</feature>
<feature type="domain" description="Myosin motor" evidence="9">
    <location>
        <begin position="105"/>
        <end position="532"/>
    </location>
</feature>
<evidence type="ECO:0000256" key="1">
    <source>
        <dbReference type="ARBA" id="ARBA00022741"/>
    </source>
</evidence>
<dbReference type="Gene3D" id="3.40.850.10">
    <property type="entry name" value="Kinesin motor domain"/>
    <property type="match status" value="1"/>
</dbReference>
<dbReference type="InterPro" id="IPR027417">
    <property type="entry name" value="P-loop_NTPase"/>
</dbReference>
<evidence type="ECO:0000313" key="11">
    <source>
        <dbReference type="Proteomes" id="UP000314982"/>
    </source>
</evidence>
<keyword evidence="2 6" id="KW-0067">ATP-binding</keyword>
<dbReference type="Ensembl" id="ENSHHUT00000066792.1">
    <property type="protein sequence ID" value="ENSHHUP00000064594.1"/>
    <property type="gene ID" value="ENSHHUG00000038108.1"/>
</dbReference>
<dbReference type="GO" id="GO:0016461">
    <property type="term" value="C:unconventional myosin complex"/>
    <property type="evidence" value="ECO:0007669"/>
    <property type="project" value="TreeGrafter"/>
</dbReference>
<feature type="region of interest" description="Disordered" evidence="8">
    <location>
        <begin position="1"/>
        <end position="34"/>
    </location>
</feature>
<dbReference type="Gene3D" id="1.20.5.4820">
    <property type="match status" value="1"/>
</dbReference>
<dbReference type="SMART" id="SM00242">
    <property type="entry name" value="MYSc"/>
    <property type="match status" value="1"/>
</dbReference>
<evidence type="ECO:0000313" key="10">
    <source>
        <dbReference type="Ensembl" id="ENSHHUP00000064594.1"/>
    </source>
</evidence>
<accession>A0A4W5PVW6</accession>
<dbReference type="InterPro" id="IPR001609">
    <property type="entry name" value="Myosin_head_motor_dom-like"/>
</dbReference>
<comment type="similarity">
    <text evidence="6">Belongs to the TRAFAC class myosin-kinesin ATPase superfamily. Myosin family.</text>
</comment>
<dbReference type="SUPFAM" id="SSF52540">
    <property type="entry name" value="P-loop containing nucleoside triphosphate hydrolases"/>
    <property type="match status" value="1"/>
</dbReference>
<sequence>MEGKIEKQKEEKEEGVIEERLKPEGQQADTTLTQHKRKEVRDVWYEVGTVWYVHKEGFSQATQLKPDEGTPDLTAGLVRVRMETDGTLRDVMEHDIHKLNPSELDLCEDLSELQSVNECGALHTLTSRAKASLPLTHAGPNLLNFWPPLNQHGKTPRSRRGDSVWDAPPALAALVRRVYVSMVGTRRDQSVCAVGRSGTGKTTSCQAFTHTLLKQAGTAGDRISVERIQAVFTILRSFGCVSSQHSDASSRFAMVLSLDFNHAGLASAGHLQTMMLEKWRVCQKMEGESNFLVFSQMLAGLSTEMRTELQMHQFPEANSFGIVPPTKVTRKCFMPILSLSVFHPLLFFFPSPFSPLPPFPCPPLPTSPPHPVGRRAFVSFDSAQVASSVLGCEGEELHTAVFKHHLRQLLQRATGGGRERHATTDAEEGPRMSATQCVDGMASGLYEELFTAIVSLINRALSSQQLTLASVMVVDTPGLRNPRHSGEERAAGWSELCHNYLQERLLEYYYTHTFTHTLERYDRVQVDFEAPETSPAEVVSSIDQPALQVTHTHNRLLPAPNTHTTVCYLHLTHTHNRRKYRITHSHCISVKLQAVMKLQADALLNLIRRASPVFLQCVGAKTDSGSGGFDVPALRIQLHSTHILPALQLYRTGYPEHMTLSDFRCRFQALSPPVMKRYGSVFITPDERKAVEELLVELDLDKKSIVLGACRVFMKRGVLKYLDQQRDKLVSVWLVQLQAACMGHLARQQHRKMKVQQMAVRCVQSNIRTLRGVAKWSWWKLLCRVRPLLDVNMDDQRLRAKEDEITALRRRLEKSERERNELRQTTDILETKVTAVSSELSDERFRGEAVSQALDMERGERLRLTRENKELQVVLQQHPNNSPMALQLECCQTEVEYVRRRLKHTEERLEAERQTHLELDTKVGTLQAQLEQSKKSATELKRQVRRVTSDLQDARVLTDSLQGRAHELDRKQRRFDSELTQALEEADKERELKDKAIHESTALGAEIYALKRTLQVHLRFEMEMERMKQIHLKELEDKEEELEDVHKSSQRRLRQLEMQLEQEYEEKQMVVHEKHDLEGLIATLCDQVGHRDFDVEKRLRRDLKRTHALLVDAQLLLSTIDNPGHSQAPGSKEHIERLHCQLEESEARRAEVESVQKTLSMELENAQIELENICKHKSLVDEQVAQLQHDKSDLLKRLEEDQEDLNELMKKHKALIAQSSSDISQIRELQAELEEVKKQRHTLQEELATSMARMQFLESSTVGRSIVSMQEARVCDLENKLEFQRGQVKRFEVLVLRLRDSVVRLGEELEQSAQTEVRERENSQYYQQRLHDMRHEVEDLSQREQDSSRRCMELVTYTFIHAIYSAFGKYSDPLTFSTFFFLGMTLQAWHTCILEVSPILLCRFSQALSGWMESIAA</sequence>
<dbReference type="GO" id="GO:0032982">
    <property type="term" value="C:myosin filament"/>
    <property type="evidence" value="ECO:0007669"/>
    <property type="project" value="TreeGrafter"/>
</dbReference>
<dbReference type="PANTHER" id="PTHR45615:SF8">
    <property type="entry name" value="UNCONVENTIONAL MYOSIN-XVIIIB"/>
    <property type="match status" value="1"/>
</dbReference>
<reference evidence="10" key="2">
    <citation type="submission" date="2025-08" db="UniProtKB">
        <authorList>
            <consortium name="Ensembl"/>
        </authorList>
    </citation>
    <scope>IDENTIFICATION</scope>
</reference>
<keyword evidence="6" id="KW-0009">Actin-binding</keyword>
<feature type="binding site" evidence="6">
    <location>
        <begin position="195"/>
        <end position="202"/>
    </location>
    <ligand>
        <name>ATP</name>
        <dbReference type="ChEBI" id="CHEBI:30616"/>
    </ligand>
</feature>
<name>A0A4W5PVW6_9TELE</name>
<dbReference type="Gene3D" id="1.20.120.720">
    <property type="entry name" value="Myosin VI head, motor domain, U50 subdomain"/>
    <property type="match status" value="1"/>
</dbReference>
<dbReference type="InterPro" id="IPR036961">
    <property type="entry name" value="Kinesin_motor_dom_sf"/>
</dbReference>
<dbReference type="GO" id="GO:0031032">
    <property type="term" value="P:actomyosin structure organization"/>
    <property type="evidence" value="ECO:0007669"/>
    <property type="project" value="TreeGrafter"/>
</dbReference>
<evidence type="ECO:0000256" key="6">
    <source>
        <dbReference type="PROSITE-ProRule" id="PRU00782"/>
    </source>
</evidence>
<dbReference type="GO" id="GO:0005524">
    <property type="term" value="F:ATP binding"/>
    <property type="evidence" value="ECO:0007669"/>
    <property type="project" value="UniProtKB-UniRule"/>
</dbReference>
<evidence type="ECO:0000259" key="9">
    <source>
        <dbReference type="PROSITE" id="PS51456"/>
    </source>
</evidence>
<keyword evidence="3 7" id="KW-0175">Coiled coil</keyword>
<proteinExistence type="inferred from homology"/>